<keyword evidence="6 7" id="KW-0143">Chaperone</keyword>
<dbReference type="InterPro" id="IPR036869">
    <property type="entry name" value="J_dom_sf"/>
</dbReference>
<feature type="domain" description="J" evidence="8">
    <location>
        <begin position="203"/>
        <end position="272"/>
    </location>
</feature>
<comment type="subcellular location">
    <subcellularLocation>
        <location evidence="7">Cell inner membrane</location>
        <topology evidence="7">Single-pass type III membrane protein</topology>
    </subcellularLocation>
</comment>
<dbReference type="PANTHER" id="PTHR24074">
    <property type="entry name" value="CO-CHAPERONE PROTEIN DJLA"/>
    <property type="match status" value="1"/>
</dbReference>
<keyword evidence="4 7" id="KW-1133">Transmembrane helix</keyword>
<keyword evidence="10" id="KW-1185">Reference proteome</keyword>
<proteinExistence type="inferred from homology"/>
<dbReference type="NCBIfam" id="NF006948">
    <property type="entry name" value="PRK09430.1"/>
    <property type="match status" value="1"/>
</dbReference>
<comment type="subunit">
    <text evidence="7">Homodimer.</text>
</comment>
<dbReference type="PROSITE" id="PS50076">
    <property type="entry name" value="DNAJ_2"/>
    <property type="match status" value="1"/>
</dbReference>
<evidence type="ECO:0000259" key="8">
    <source>
        <dbReference type="PROSITE" id="PS50076"/>
    </source>
</evidence>
<protein>
    <recommendedName>
        <fullName evidence="7">Co-chaperone protein DjlA</fullName>
    </recommendedName>
</protein>
<dbReference type="InterPro" id="IPR007791">
    <property type="entry name" value="DjlA_N"/>
</dbReference>
<dbReference type="InterPro" id="IPR023749">
    <property type="entry name" value="DjlA"/>
</dbReference>
<evidence type="ECO:0000256" key="5">
    <source>
        <dbReference type="ARBA" id="ARBA00023136"/>
    </source>
</evidence>
<dbReference type="Pfam" id="PF05099">
    <property type="entry name" value="TerB"/>
    <property type="match status" value="1"/>
</dbReference>
<dbReference type="CDD" id="cd07316">
    <property type="entry name" value="terB_like_DjlA"/>
    <property type="match status" value="1"/>
</dbReference>
<dbReference type="SMART" id="SM00271">
    <property type="entry name" value="DnaJ"/>
    <property type="match status" value="1"/>
</dbReference>
<dbReference type="Proteomes" id="UP001595962">
    <property type="component" value="Unassembled WGS sequence"/>
</dbReference>
<keyword evidence="3 7" id="KW-0812">Transmembrane</keyword>
<gene>
    <name evidence="7 9" type="primary">djlA</name>
    <name evidence="9" type="ORF">ACFO3I_13645</name>
</gene>
<feature type="topological domain" description="Cytoplasmic" evidence="7">
    <location>
        <begin position="29"/>
        <end position="272"/>
    </location>
</feature>
<keyword evidence="5 7" id="KW-0472">Membrane</keyword>
<name>A0ABV9JP65_9GAMM</name>
<evidence type="ECO:0000256" key="1">
    <source>
        <dbReference type="ARBA" id="ARBA00022475"/>
    </source>
</evidence>
<evidence type="ECO:0000313" key="9">
    <source>
        <dbReference type="EMBL" id="MFC4656053.1"/>
    </source>
</evidence>
<evidence type="ECO:0000256" key="7">
    <source>
        <dbReference type="HAMAP-Rule" id="MF_01153"/>
    </source>
</evidence>
<evidence type="ECO:0000256" key="2">
    <source>
        <dbReference type="ARBA" id="ARBA00022519"/>
    </source>
</evidence>
<evidence type="ECO:0000313" key="10">
    <source>
        <dbReference type="Proteomes" id="UP001595962"/>
    </source>
</evidence>
<dbReference type="HAMAP" id="MF_01153">
    <property type="entry name" value="DjlA"/>
    <property type="match status" value="1"/>
</dbReference>
<accession>A0ABV9JP65</accession>
<dbReference type="RefSeq" id="WP_377334769.1">
    <property type="nucleotide sequence ID" value="NZ_JBHSGB010000012.1"/>
</dbReference>
<dbReference type="InterPro" id="IPR050817">
    <property type="entry name" value="DjlA_DnaK_co-chaperone"/>
</dbReference>
<evidence type="ECO:0000256" key="3">
    <source>
        <dbReference type="ARBA" id="ARBA00022692"/>
    </source>
</evidence>
<dbReference type="EMBL" id="JBHSGB010000012">
    <property type="protein sequence ID" value="MFC4656053.1"/>
    <property type="molecule type" value="Genomic_DNA"/>
</dbReference>
<dbReference type="InterPro" id="IPR001623">
    <property type="entry name" value="DnaJ_domain"/>
</dbReference>
<keyword evidence="2 7" id="KW-0997">Cell inner membrane</keyword>
<organism evidence="9 10">
    <name type="scientific">Rheinheimera marina</name>
    <dbReference type="NCBI Taxonomy" id="1774958"/>
    <lineage>
        <taxon>Bacteria</taxon>
        <taxon>Pseudomonadati</taxon>
        <taxon>Pseudomonadota</taxon>
        <taxon>Gammaproteobacteria</taxon>
        <taxon>Chromatiales</taxon>
        <taxon>Chromatiaceae</taxon>
        <taxon>Rheinheimera</taxon>
    </lineage>
</organism>
<dbReference type="PRINTS" id="PR00625">
    <property type="entry name" value="JDOMAIN"/>
</dbReference>
<dbReference type="SUPFAM" id="SSF46565">
    <property type="entry name" value="Chaperone J-domain"/>
    <property type="match status" value="1"/>
</dbReference>
<feature type="topological domain" description="Periplasmic" evidence="7">
    <location>
        <begin position="1"/>
        <end position="4"/>
    </location>
</feature>
<comment type="domain">
    <text evidence="7">The transmembrane domain is a dimerization domain.</text>
</comment>
<reference evidence="10" key="1">
    <citation type="journal article" date="2019" name="Int. J. Syst. Evol. Microbiol.">
        <title>The Global Catalogue of Microorganisms (GCM) 10K type strain sequencing project: providing services to taxonomists for standard genome sequencing and annotation.</title>
        <authorList>
            <consortium name="The Broad Institute Genomics Platform"/>
            <consortium name="The Broad Institute Genome Sequencing Center for Infectious Disease"/>
            <person name="Wu L."/>
            <person name="Ma J."/>
        </authorList>
    </citation>
    <scope>NUCLEOTIDE SEQUENCE [LARGE SCALE GENOMIC DNA]</scope>
    <source>
        <strain evidence="10">DT28</strain>
    </source>
</reference>
<evidence type="ECO:0000256" key="6">
    <source>
        <dbReference type="ARBA" id="ARBA00023186"/>
    </source>
</evidence>
<dbReference type="CDD" id="cd06257">
    <property type="entry name" value="DnaJ"/>
    <property type="match status" value="1"/>
</dbReference>
<dbReference type="InterPro" id="IPR029024">
    <property type="entry name" value="TerB-like"/>
</dbReference>
<keyword evidence="1 7" id="KW-1003">Cell membrane</keyword>
<comment type="function">
    <text evidence="7">Regulatory DnaK co-chaperone. Direct interaction between DnaK and DjlA is needed for the induction of the wcaABCDE operon, involved in the synthesis of a colanic acid polysaccharide capsule, possibly through activation of the RcsB/RcsC phosphotransfer signaling pathway. The colanic acid capsule may help the bacterium survive conditions outside the host.</text>
</comment>
<evidence type="ECO:0000256" key="4">
    <source>
        <dbReference type="ARBA" id="ARBA00022989"/>
    </source>
</evidence>
<dbReference type="Gene3D" id="1.10.3680.10">
    <property type="entry name" value="TerB-like"/>
    <property type="match status" value="1"/>
</dbReference>
<sequence length="272" mass="30471">MWGKLLGALFGMALLKWPGLVLGLLIGYWFDKRYAEAFRQAGGFAGFGRDQTEAQGIFRYNTFAVMGHIAKANGVVTQAHIQQASVFMQQLGLTTAQVQEAQNAFRDGKQADFPVEQQLAEFRTVFRFRPDLLLLFMEIQISMAYVDLDLSAPEQRILLKVAKALGLSEAQLQQMVRRYEAEARFARSRQGQSKQDDSQQLASAYKVLGVEPGVSETVLKKAYKKLMAQHHPDKLVSQGLPPEMLELATKKSQDIQAAYELVKAQQVRNGKT</sequence>
<dbReference type="Pfam" id="PF00226">
    <property type="entry name" value="DnaJ"/>
    <property type="match status" value="1"/>
</dbReference>
<dbReference type="Gene3D" id="1.10.287.110">
    <property type="entry name" value="DnaJ domain"/>
    <property type="match status" value="1"/>
</dbReference>
<comment type="caution">
    <text evidence="9">The sequence shown here is derived from an EMBL/GenBank/DDBJ whole genome shotgun (WGS) entry which is preliminary data.</text>
</comment>